<evidence type="ECO:0000313" key="1">
    <source>
        <dbReference type="EMBL" id="CAG8667181.1"/>
    </source>
</evidence>
<evidence type="ECO:0000313" key="2">
    <source>
        <dbReference type="Proteomes" id="UP000789375"/>
    </source>
</evidence>
<dbReference type="EMBL" id="CAJVPP010005573">
    <property type="protein sequence ID" value="CAG8667181.1"/>
    <property type="molecule type" value="Genomic_DNA"/>
</dbReference>
<proteinExistence type="predicted"/>
<feature type="non-terminal residue" evidence="1">
    <location>
        <position position="89"/>
    </location>
</feature>
<gene>
    <name evidence="1" type="ORF">FMOSSE_LOCUS12228</name>
</gene>
<sequence length="89" mass="10061">VANNIEQQKYAVFSRSDLGPAFGQLCDLYIVNNSLLGHYPFNTYPEVKMIFDSGSNVTELIIDYEIFQTTHIFNYLPSIALDSSFRASS</sequence>
<keyword evidence="2" id="KW-1185">Reference proteome</keyword>
<comment type="caution">
    <text evidence="1">The sequence shown here is derived from an EMBL/GenBank/DDBJ whole genome shotgun (WGS) entry which is preliminary data.</text>
</comment>
<dbReference type="AlphaFoldDB" id="A0A9N9HE75"/>
<accession>A0A9N9HE75</accession>
<dbReference type="Proteomes" id="UP000789375">
    <property type="component" value="Unassembled WGS sequence"/>
</dbReference>
<protein>
    <submittedName>
        <fullName evidence="1">3653_t:CDS:1</fullName>
    </submittedName>
</protein>
<reference evidence="1" key="1">
    <citation type="submission" date="2021-06" db="EMBL/GenBank/DDBJ databases">
        <authorList>
            <person name="Kallberg Y."/>
            <person name="Tangrot J."/>
            <person name="Rosling A."/>
        </authorList>
    </citation>
    <scope>NUCLEOTIDE SEQUENCE</scope>
    <source>
        <strain evidence="1">87-6 pot B 2015</strain>
    </source>
</reference>
<name>A0A9N9HE75_FUNMO</name>
<organism evidence="1 2">
    <name type="scientific">Funneliformis mosseae</name>
    <name type="common">Endomycorrhizal fungus</name>
    <name type="synonym">Glomus mosseae</name>
    <dbReference type="NCBI Taxonomy" id="27381"/>
    <lineage>
        <taxon>Eukaryota</taxon>
        <taxon>Fungi</taxon>
        <taxon>Fungi incertae sedis</taxon>
        <taxon>Mucoromycota</taxon>
        <taxon>Glomeromycotina</taxon>
        <taxon>Glomeromycetes</taxon>
        <taxon>Glomerales</taxon>
        <taxon>Glomeraceae</taxon>
        <taxon>Funneliformis</taxon>
    </lineage>
</organism>